<evidence type="ECO:0000313" key="2">
    <source>
        <dbReference type="Proteomes" id="UP000185093"/>
    </source>
</evidence>
<gene>
    <name evidence="1" type="ORF">SAMN05444368_1386</name>
</gene>
<proteinExistence type="predicted"/>
<sequence length="36" mass="3940">MEDTGKLVISLSEAARKKFSELGNEGYISIQRVGRG</sequence>
<keyword evidence="2" id="KW-1185">Reference proteome</keyword>
<protein>
    <submittedName>
        <fullName evidence="1">Uncharacterized protein</fullName>
    </submittedName>
</protein>
<comment type="caution">
    <text evidence="1">The sequence shown here is derived from an EMBL/GenBank/DDBJ whole genome shotgun (WGS) entry which is preliminary data.</text>
</comment>
<dbReference type="Proteomes" id="UP000185093">
    <property type="component" value="Unassembled WGS sequence"/>
</dbReference>
<evidence type="ECO:0000313" key="1">
    <source>
        <dbReference type="EMBL" id="SIN71021.1"/>
    </source>
</evidence>
<reference evidence="1 2" key="1">
    <citation type="submission" date="2016-11" db="EMBL/GenBank/DDBJ databases">
        <authorList>
            <person name="Varghese N."/>
            <person name="Submissions S."/>
        </authorList>
    </citation>
    <scope>NUCLEOTIDE SEQUENCE [LARGE SCALE GENOMIC DNA]</scope>
    <source>
        <strain evidence="1 2">DSM 20664</strain>
    </source>
</reference>
<name>A0ABY1JE50_9BACT</name>
<accession>A0ABY1JE50</accession>
<organism evidence="1 2">
    <name type="scientific">Acetomicrobium flavidum</name>
    <dbReference type="NCBI Taxonomy" id="49896"/>
    <lineage>
        <taxon>Bacteria</taxon>
        <taxon>Thermotogati</taxon>
        <taxon>Synergistota</taxon>
        <taxon>Synergistia</taxon>
        <taxon>Synergistales</taxon>
        <taxon>Acetomicrobiaceae</taxon>
        <taxon>Acetomicrobium</taxon>
    </lineage>
</organism>
<dbReference type="EMBL" id="FSQZ01000001">
    <property type="protein sequence ID" value="SIN71021.1"/>
    <property type="molecule type" value="Genomic_DNA"/>
</dbReference>